<reference evidence="1" key="1">
    <citation type="submission" date="2019-12" db="EMBL/GenBank/DDBJ databases">
        <title>An insight into the sialome of adult female Ixodes ricinus ticks feeding for 6 days.</title>
        <authorList>
            <person name="Perner J."/>
            <person name="Ribeiro J.M.C."/>
        </authorList>
    </citation>
    <scope>NUCLEOTIDE SEQUENCE</scope>
    <source>
        <strain evidence="1">Semi-engorged</strain>
        <tissue evidence="1">Salivary glands</tissue>
    </source>
</reference>
<accession>A0A6B0UQF2</accession>
<dbReference type="EMBL" id="GIFC01009934">
    <property type="protein sequence ID" value="MXU92017.1"/>
    <property type="molecule type" value="Transcribed_RNA"/>
</dbReference>
<dbReference type="AlphaFoldDB" id="A0A6B0UQF2"/>
<protein>
    <submittedName>
        <fullName evidence="1">Uncharacterized protein</fullName>
    </submittedName>
</protein>
<evidence type="ECO:0000313" key="1">
    <source>
        <dbReference type="EMBL" id="MXU92017.1"/>
    </source>
</evidence>
<name>A0A6B0UQF2_IXORI</name>
<sequence length="128" mass="13861">MVMLARAARVAASMLAVWPSQVTFSWGRWSSSPIFLPMAVSSSPKPKMSVRRSANCLRLLSIAAPGANTSSCCIFSWSARSRCSTQRGSSSPIRMCSCILSAGIFSPVMGEMRYCSEVGRWTLVPFGL</sequence>
<proteinExistence type="predicted"/>
<organism evidence="1">
    <name type="scientific">Ixodes ricinus</name>
    <name type="common">Common tick</name>
    <name type="synonym">Acarus ricinus</name>
    <dbReference type="NCBI Taxonomy" id="34613"/>
    <lineage>
        <taxon>Eukaryota</taxon>
        <taxon>Metazoa</taxon>
        <taxon>Ecdysozoa</taxon>
        <taxon>Arthropoda</taxon>
        <taxon>Chelicerata</taxon>
        <taxon>Arachnida</taxon>
        <taxon>Acari</taxon>
        <taxon>Parasitiformes</taxon>
        <taxon>Ixodida</taxon>
        <taxon>Ixodoidea</taxon>
        <taxon>Ixodidae</taxon>
        <taxon>Ixodinae</taxon>
        <taxon>Ixodes</taxon>
    </lineage>
</organism>